<gene>
    <name evidence="2" type="ORF">CJD36_013295</name>
</gene>
<protein>
    <submittedName>
        <fullName evidence="2">Quinol:cytochrome C oxidoreductase</fullName>
    </submittedName>
</protein>
<reference evidence="2 3" key="1">
    <citation type="submission" date="2018-01" db="EMBL/GenBank/DDBJ databases">
        <title>A novel member of the phylum Bacteroidetes isolated from glacier ice.</title>
        <authorList>
            <person name="Liu Q."/>
            <person name="Xin Y.-H."/>
        </authorList>
    </citation>
    <scope>NUCLEOTIDE SEQUENCE [LARGE SCALE GENOMIC DNA]</scope>
    <source>
        <strain evidence="2 3">RB1R16</strain>
    </source>
</reference>
<feature type="transmembrane region" description="Helical" evidence="1">
    <location>
        <begin position="260"/>
        <end position="281"/>
    </location>
</feature>
<feature type="transmembrane region" description="Helical" evidence="1">
    <location>
        <begin position="16"/>
        <end position="34"/>
    </location>
</feature>
<feature type="transmembrane region" description="Helical" evidence="1">
    <location>
        <begin position="327"/>
        <end position="350"/>
    </location>
</feature>
<keyword evidence="3" id="KW-1185">Reference proteome</keyword>
<dbReference type="AlphaFoldDB" id="A0A2S7SVJ3"/>
<dbReference type="RefSeq" id="WP_105039667.1">
    <property type="nucleotide sequence ID" value="NZ_PPSL01000003.1"/>
</dbReference>
<feature type="transmembrane region" description="Helical" evidence="1">
    <location>
        <begin position="136"/>
        <end position="156"/>
    </location>
</feature>
<keyword evidence="1" id="KW-0472">Membrane</keyword>
<feature type="transmembrane region" description="Helical" evidence="1">
    <location>
        <begin position="301"/>
        <end position="320"/>
    </location>
</feature>
<dbReference type="OrthoDB" id="140980at2"/>
<accession>A0A2S7SVJ3</accession>
<sequence>MNDRFEIPARLRNTSLALIGVGVLTLIMGAVMLLSGNDMDKTRFWAVLLHDSVFFTFITGVSIFVQAAVSLAQGAWLTAYRRVPEAIGANAWIFGTIALIVTLCIIFGFKDSHGVNTIYPWVTPGTDKILLGKKAFLNPTMFIGFSVATVALWGFFGNKFRSYSIAQESAPKNDTKIYWKVFRLSGVFLIVYGLSQMSTIPWLWVMSVQAHWYSTLFSWYNFASAFVSGMSLIMLWVVYLKNQGNLQLVTKEHMHDLGKFMFAFSIFWTYLWFAQYMLIWYANIPDETVYFKLRQHGPYSVIFYANFIINFCMPILILMARPSKRNYFTVTFMAMVIIFGHWLDFFQMIMPGPLGEHWHINWYEIGTFMGFVGILIFLVSRTLSKSSLIQNNSILLKETAVHIA</sequence>
<evidence type="ECO:0000256" key="1">
    <source>
        <dbReference type="SAM" id="Phobius"/>
    </source>
</evidence>
<feature type="transmembrane region" description="Helical" evidence="1">
    <location>
        <begin position="217"/>
        <end position="239"/>
    </location>
</feature>
<proteinExistence type="predicted"/>
<dbReference type="Proteomes" id="UP000239872">
    <property type="component" value="Unassembled WGS sequence"/>
</dbReference>
<evidence type="ECO:0000313" key="2">
    <source>
        <dbReference type="EMBL" id="PQJ10940.1"/>
    </source>
</evidence>
<feature type="transmembrane region" description="Helical" evidence="1">
    <location>
        <begin position="177"/>
        <end position="197"/>
    </location>
</feature>
<feature type="transmembrane region" description="Helical" evidence="1">
    <location>
        <begin position="89"/>
        <end position="109"/>
    </location>
</feature>
<dbReference type="PANTHER" id="PTHR43044">
    <property type="match status" value="1"/>
</dbReference>
<comment type="caution">
    <text evidence="2">The sequence shown here is derived from an EMBL/GenBank/DDBJ whole genome shotgun (WGS) entry which is preliminary data.</text>
</comment>
<organism evidence="2 3">
    <name type="scientific">Flavipsychrobacter stenotrophus</name>
    <dbReference type="NCBI Taxonomy" id="2077091"/>
    <lineage>
        <taxon>Bacteria</taxon>
        <taxon>Pseudomonadati</taxon>
        <taxon>Bacteroidota</taxon>
        <taxon>Chitinophagia</taxon>
        <taxon>Chitinophagales</taxon>
        <taxon>Chitinophagaceae</taxon>
        <taxon>Flavipsychrobacter</taxon>
    </lineage>
</organism>
<dbReference type="EMBL" id="PPSL01000003">
    <property type="protein sequence ID" value="PQJ10940.1"/>
    <property type="molecule type" value="Genomic_DNA"/>
</dbReference>
<name>A0A2S7SVJ3_9BACT</name>
<evidence type="ECO:0000313" key="3">
    <source>
        <dbReference type="Proteomes" id="UP000239872"/>
    </source>
</evidence>
<feature type="transmembrane region" description="Helical" evidence="1">
    <location>
        <begin position="362"/>
        <end position="380"/>
    </location>
</feature>
<keyword evidence="1" id="KW-1133">Transmembrane helix</keyword>
<dbReference type="PANTHER" id="PTHR43044:SF1">
    <property type="entry name" value="QUINOL:CYTOCHROME C OXIDOREDUCTASE QUINONE-BINDING SUBUNIT 2"/>
    <property type="match status" value="1"/>
</dbReference>
<feature type="transmembrane region" description="Helical" evidence="1">
    <location>
        <begin position="54"/>
        <end position="77"/>
    </location>
</feature>
<keyword evidence="1" id="KW-0812">Transmembrane</keyword>